<evidence type="ECO:0000313" key="3">
    <source>
        <dbReference type="Proteomes" id="UP001407405"/>
    </source>
</evidence>
<sequence>MEVDRNKAGYVFYANTGITNHQTYTIPAGTTHTRFRVSAETADGRSIWREQTGGMQIMPNTPIVEIQTPQSITLSDLGAGIEYHRSGGNWQESRTFTGLTPETSYTFTARRKVDGDYAASPSTPAVTGVTTPATYAITVADVAGGTATVTTDKATAAAGETVTITIANIEAGKQVASVNVTGAVGEATMGTPGVYTFLMPTEAVTVIVTLEAPPNLSGLTLSGGTLDPVFHSDTTAYTASVGNAVTSITVTPSTAHGSATVTVDGIAVSSGTASADISLPVGATTINVVVTAEDGTTTKTYTIQVTRAASANANLSGLTLSSGTLDPVFHSDTTAYTASVGNAVTSITVTPSTAHGSATVTVDGIA</sequence>
<dbReference type="EMBL" id="JBCITM010000017">
    <property type="protein sequence ID" value="MEN1761571.1"/>
    <property type="molecule type" value="Genomic_DNA"/>
</dbReference>
<gene>
    <name evidence="2" type="ORF">AAIG11_13865</name>
</gene>
<name>A0ABU9VWN9_9CLOT</name>
<dbReference type="RefSeq" id="WP_343186855.1">
    <property type="nucleotide sequence ID" value="NZ_JBCITM010000017.1"/>
</dbReference>
<dbReference type="Proteomes" id="UP001407405">
    <property type="component" value="Unassembled WGS sequence"/>
</dbReference>
<comment type="caution">
    <text evidence="2">The sequence shown here is derived from an EMBL/GenBank/DDBJ whole genome shotgun (WGS) entry which is preliminary data.</text>
</comment>
<reference evidence="2 3" key="1">
    <citation type="submission" date="2024-04" db="EMBL/GenBank/DDBJ databases">
        <title>Genome sequencing and metabolic network reconstruction of aminoacids and betaine degradation by Anoxynatronum sibiricum.</title>
        <authorList>
            <person name="Detkova E.N."/>
            <person name="Boltjanskaja Y.V."/>
            <person name="Mardanov A.V."/>
            <person name="Kevbrin V."/>
        </authorList>
    </citation>
    <scope>NUCLEOTIDE SEQUENCE [LARGE SCALE GENOMIC DNA]</scope>
    <source>
        <strain evidence="2 3">Z-7981</strain>
    </source>
</reference>
<proteinExistence type="predicted"/>
<feature type="domain" description="Cadherin-like beta-sandwich-like" evidence="1">
    <location>
        <begin position="320"/>
        <end position="365"/>
    </location>
</feature>
<keyword evidence="3" id="KW-1185">Reference proteome</keyword>
<feature type="domain" description="Cadherin-like beta-sandwich-like" evidence="1">
    <location>
        <begin position="219"/>
        <end position="307"/>
    </location>
</feature>
<evidence type="ECO:0000313" key="2">
    <source>
        <dbReference type="EMBL" id="MEN1761571.1"/>
    </source>
</evidence>
<evidence type="ECO:0000259" key="1">
    <source>
        <dbReference type="Pfam" id="PF12733"/>
    </source>
</evidence>
<dbReference type="InterPro" id="IPR025883">
    <property type="entry name" value="Cadherin-like_domain"/>
</dbReference>
<accession>A0ABU9VWN9</accession>
<organism evidence="2 3">
    <name type="scientific">Anoxynatronum sibiricum</name>
    <dbReference type="NCBI Taxonomy" id="210623"/>
    <lineage>
        <taxon>Bacteria</taxon>
        <taxon>Bacillati</taxon>
        <taxon>Bacillota</taxon>
        <taxon>Clostridia</taxon>
        <taxon>Eubacteriales</taxon>
        <taxon>Clostridiaceae</taxon>
        <taxon>Anoxynatronum</taxon>
    </lineage>
</organism>
<feature type="non-terminal residue" evidence="2">
    <location>
        <position position="366"/>
    </location>
</feature>
<protein>
    <submittedName>
        <fullName evidence="2">Cadherin-like beta sandwich domain-containing protein</fullName>
    </submittedName>
</protein>
<dbReference type="Pfam" id="PF12733">
    <property type="entry name" value="Cadherin-like"/>
    <property type="match status" value="2"/>
</dbReference>